<dbReference type="OMA" id="QDAFEPR"/>
<dbReference type="Proteomes" id="UP000007494">
    <property type="component" value="Chromosome VIIa"/>
</dbReference>
<dbReference type="GeneID" id="13444385"/>
<name>F0VF90_NEOCL</name>
<organism evidence="3 5">
    <name type="scientific">Neospora caninum (strain Liverpool)</name>
    <dbReference type="NCBI Taxonomy" id="572307"/>
    <lineage>
        <taxon>Eukaryota</taxon>
        <taxon>Sar</taxon>
        <taxon>Alveolata</taxon>
        <taxon>Apicomplexa</taxon>
        <taxon>Conoidasida</taxon>
        <taxon>Coccidia</taxon>
        <taxon>Eucoccidiorida</taxon>
        <taxon>Eimeriorina</taxon>
        <taxon>Sarcocystidae</taxon>
        <taxon>Neospora</taxon>
    </lineage>
</organism>
<evidence type="ECO:0000256" key="1">
    <source>
        <dbReference type="SAM" id="MobiDB-lite"/>
    </source>
</evidence>
<feature type="chain" id="PRO_5007655165" description="Transmembrane protein" evidence="2">
    <location>
        <begin position="20"/>
        <end position="231"/>
    </location>
</feature>
<keyword evidence="2" id="KW-0732">Signal</keyword>
<feature type="signal peptide" evidence="2">
    <location>
        <begin position="1"/>
        <end position="19"/>
    </location>
</feature>
<dbReference type="VEuPathDB" id="ToxoDB:NCLIV_021730"/>
<reference evidence="3" key="1">
    <citation type="submission" date="2011-02" db="EMBL/GenBank/DDBJ databases">
        <authorList>
            <person name="Aslett M."/>
        </authorList>
    </citation>
    <scope>NUCLEOTIDE SEQUENCE</scope>
    <source>
        <strain evidence="3">Liverpool</strain>
    </source>
</reference>
<proteinExistence type="predicted"/>
<evidence type="ECO:0000313" key="3">
    <source>
        <dbReference type="EMBL" id="CBZ52384.1"/>
    </source>
</evidence>
<feature type="region of interest" description="Disordered" evidence="1">
    <location>
        <begin position="35"/>
        <end position="56"/>
    </location>
</feature>
<dbReference type="EMBL" id="FR823388">
    <property type="protein sequence ID" value="CBZ52384.1"/>
    <property type="molecule type" value="Genomic_DNA"/>
</dbReference>
<evidence type="ECO:0008006" key="6">
    <source>
        <dbReference type="Google" id="ProtNLM"/>
    </source>
</evidence>
<protein>
    <recommendedName>
        <fullName evidence="6">Transmembrane protein</fullName>
    </recommendedName>
</protein>
<dbReference type="RefSeq" id="XP_003882416.1">
    <property type="nucleotide sequence ID" value="XM_003882367.1"/>
</dbReference>
<sequence>MSQVLLATAALTALSVSSSSLGLASRLGALVGASRTSLPRPEDERHDREGSANSIGRDSLPKSLLATFGATAAAAVLLKGGDMIETGARTSWSLGGDNTPRALVDLSTVMKFLAGISVGWQVTRLVRGFCRWDEASEPSGDHRQDAFEPRPLHTDGQSTAAPEADEALLRSTGAGLTLALLGGGVMGLLYFRSNEDSFDDVLWNSRLNVGATLLTGASLGVALRTGKALLS</sequence>
<reference evidence="4" key="4">
    <citation type="journal article" date="2015" name="PLoS ONE">
        <title>Comprehensive Evaluation of Toxoplasma gondii VEG and Neospora caninum LIV Genomes with Tachyzoite Stage Transcriptome and Proteome Defines Novel Transcript Features.</title>
        <authorList>
            <person name="Ramaprasad A."/>
            <person name="Mourier T."/>
            <person name="Naeem R."/>
            <person name="Malas T.B."/>
            <person name="Moussa E."/>
            <person name="Panigrahi A."/>
            <person name="Vermont S.J."/>
            <person name="Otto T.D."/>
            <person name="Wastling J."/>
            <person name="Pain A."/>
        </authorList>
    </citation>
    <scope>NUCLEOTIDE SEQUENCE</scope>
    <source>
        <strain evidence="4">Liverpool</strain>
    </source>
</reference>
<reference evidence="5" key="3">
    <citation type="journal article" date="2012" name="PLoS Pathog.">
        <title>Comparative genomics of the apicomplexan parasites Toxoplasma gondii and Neospora caninum: Coccidia differing in host range and transmission strategy.</title>
        <authorList>
            <person name="Reid A.J."/>
            <person name="Vermont S.J."/>
            <person name="Cotton J.A."/>
            <person name="Harris D."/>
            <person name="Hill-Cawthorne G.A."/>
            <person name="Konen-Waisman S."/>
            <person name="Latham S.M."/>
            <person name="Mourier T."/>
            <person name="Norton R."/>
            <person name="Quail M.A."/>
            <person name="Sanders M."/>
            <person name="Shanmugam D."/>
            <person name="Sohal A."/>
            <person name="Wasmuth J.D."/>
            <person name="Brunk B."/>
            <person name="Grigg M.E."/>
            <person name="Howard J.C."/>
            <person name="Parkinson J."/>
            <person name="Roos D.S."/>
            <person name="Trees A.J."/>
            <person name="Berriman M."/>
            <person name="Pain A."/>
            <person name="Wastling J.M."/>
        </authorList>
    </citation>
    <scope>NUCLEOTIDE SEQUENCE [LARGE SCALE GENOMIC DNA]</scope>
    <source>
        <strain evidence="5">Liverpool</strain>
    </source>
</reference>
<gene>
    <name evidence="4" type="ORF">BN1204_021730</name>
    <name evidence="3" type="ORF">NCLIV_021730</name>
</gene>
<keyword evidence="5" id="KW-1185">Reference proteome</keyword>
<evidence type="ECO:0000313" key="4">
    <source>
        <dbReference type="EMBL" id="CEL66355.1"/>
    </source>
</evidence>
<dbReference type="OrthoDB" id="333305at2759"/>
<accession>F0VF90</accession>
<feature type="region of interest" description="Disordered" evidence="1">
    <location>
        <begin position="136"/>
        <end position="162"/>
    </location>
</feature>
<dbReference type="InParanoid" id="F0VF90"/>
<dbReference type="eggNOG" id="ENOG502QZE1">
    <property type="taxonomic scope" value="Eukaryota"/>
</dbReference>
<evidence type="ECO:0000256" key="2">
    <source>
        <dbReference type="SAM" id="SignalP"/>
    </source>
</evidence>
<feature type="compositionally biased region" description="Basic and acidic residues" evidence="1">
    <location>
        <begin position="40"/>
        <end position="50"/>
    </location>
</feature>
<dbReference type="EMBL" id="LN714481">
    <property type="protein sequence ID" value="CEL66355.1"/>
    <property type="molecule type" value="Genomic_DNA"/>
</dbReference>
<dbReference type="AlphaFoldDB" id="F0VF90"/>
<evidence type="ECO:0000313" key="5">
    <source>
        <dbReference type="Proteomes" id="UP000007494"/>
    </source>
</evidence>
<feature type="compositionally biased region" description="Basic and acidic residues" evidence="1">
    <location>
        <begin position="136"/>
        <end position="153"/>
    </location>
</feature>
<reference evidence="3" key="2">
    <citation type="submission" date="2011-03" db="EMBL/GenBank/DDBJ databases">
        <title>Comparative genomics and transcriptomics of Neospora caninum and Toxoplasma gondii.</title>
        <authorList>
            <person name="Reid A.J."/>
            <person name="Sohal A."/>
            <person name="Harris D."/>
            <person name="Quail M."/>
            <person name="Sanders M."/>
            <person name="Berriman M."/>
            <person name="Wastling J.M."/>
            <person name="Pain A."/>
        </authorList>
    </citation>
    <scope>NUCLEOTIDE SEQUENCE</scope>
    <source>
        <strain evidence="3">Liverpool</strain>
    </source>
</reference>